<reference evidence="2" key="1">
    <citation type="submission" date="2020-10" db="EMBL/GenBank/DDBJ databases">
        <authorList>
            <person name="Gilroy R."/>
        </authorList>
    </citation>
    <scope>NUCLEOTIDE SEQUENCE</scope>
    <source>
        <strain evidence="2">10192</strain>
    </source>
</reference>
<keyword evidence="1" id="KW-1133">Transmembrane helix</keyword>
<keyword evidence="1" id="KW-0812">Transmembrane</keyword>
<evidence type="ECO:0000313" key="3">
    <source>
        <dbReference type="Proteomes" id="UP000823632"/>
    </source>
</evidence>
<dbReference type="Proteomes" id="UP000823632">
    <property type="component" value="Unassembled WGS sequence"/>
</dbReference>
<dbReference type="AlphaFoldDB" id="A0A9D9DPJ9"/>
<organism evidence="2 3">
    <name type="scientific">Candidatus Scatousia excrementipullorum</name>
    <dbReference type="NCBI Taxonomy" id="2840936"/>
    <lineage>
        <taxon>Bacteria</taxon>
        <taxon>Candidatus Scatousia</taxon>
    </lineage>
</organism>
<accession>A0A9D9DPJ9</accession>
<reference evidence="2" key="2">
    <citation type="journal article" date="2021" name="PeerJ">
        <title>Extensive microbial diversity within the chicken gut microbiome revealed by metagenomics and culture.</title>
        <authorList>
            <person name="Gilroy R."/>
            <person name="Ravi A."/>
            <person name="Getino M."/>
            <person name="Pursley I."/>
            <person name="Horton D.L."/>
            <person name="Alikhan N.F."/>
            <person name="Baker D."/>
            <person name="Gharbi K."/>
            <person name="Hall N."/>
            <person name="Watson M."/>
            <person name="Adriaenssens E.M."/>
            <person name="Foster-Nyarko E."/>
            <person name="Jarju S."/>
            <person name="Secka A."/>
            <person name="Antonio M."/>
            <person name="Oren A."/>
            <person name="Chaudhuri R.R."/>
            <person name="La Ragione R."/>
            <person name="Hildebrand F."/>
            <person name="Pallen M.J."/>
        </authorList>
    </citation>
    <scope>NUCLEOTIDE SEQUENCE</scope>
    <source>
        <strain evidence="2">10192</strain>
    </source>
</reference>
<gene>
    <name evidence="2" type="ORF">IAC76_08790</name>
</gene>
<keyword evidence="1" id="KW-0472">Membrane</keyword>
<feature type="transmembrane region" description="Helical" evidence="1">
    <location>
        <begin position="63"/>
        <end position="82"/>
    </location>
</feature>
<sequence length="114" mass="13220">MKEKCSKYEALFTFLNEDEFKKHLDECEDCRKEQVKMDRVSELIREVKSEYIERRKNFARLKIACAAFAVLLSGTVLGVINFNTDISDTIRYGQTLSVEDYGFPVDSYGLIMVD</sequence>
<name>A0A9D9DPJ9_9BACT</name>
<dbReference type="EMBL" id="JADIND010000198">
    <property type="protein sequence ID" value="MBO8431469.1"/>
    <property type="molecule type" value="Genomic_DNA"/>
</dbReference>
<evidence type="ECO:0000256" key="1">
    <source>
        <dbReference type="SAM" id="Phobius"/>
    </source>
</evidence>
<comment type="caution">
    <text evidence="2">The sequence shown here is derived from an EMBL/GenBank/DDBJ whole genome shotgun (WGS) entry which is preliminary data.</text>
</comment>
<evidence type="ECO:0000313" key="2">
    <source>
        <dbReference type="EMBL" id="MBO8431469.1"/>
    </source>
</evidence>
<protein>
    <recommendedName>
        <fullName evidence="4">Zinc-finger domain-containing protein</fullName>
    </recommendedName>
</protein>
<proteinExistence type="predicted"/>
<evidence type="ECO:0008006" key="4">
    <source>
        <dbReference type="Google" id="ProtNLM"/>
    </source>
</evidence>